<feature type="transmembrane region" description="Helical" evidence="1">
    <location>
        <begin position="107"/>
        <end position="125"/>
    </location>
</feature>
<dbReference type="Pfam" id="PF11375">
    <property type="entry name" value="DUF3177"/>
    <property type="match status" value="1"/>
</dbReference>
<dbReference type="AlphaFoldDB" id="A0A9X4MBI8"/>
<sequence>MDATLIRQLVWLDYRLALVFIALIPFGMSIWAFRGGNEAIKRSLLLYWRVASLVLITIYLAIGSLGISFISGIVAALLIVLALWFWQDLNEDIAASRKSLKSVYLGWRWATTIYCLLSAVFRLLFSNCAFVKIEQIGDICPIWFEPPLSFSNLFHNGVPVENLAFIGAVGGIVYVLYLFFFLAFSLPKTGRIAFRD</sequence>
<comment type="caution">
    <text evidence="2">The sequence shown here is derived from an EMBL/GenBank/DDBJ whole genome shotgun (WGS) entry which is preliminary data.</text>
</comment>
<reference evidence="2" key="1">
    <citation type="submission" date="2019-05" db="EMBL/GenBank/DDBJ databases">
        <title>Whole genome sequencing of Pseudanabaena catenata USMAC16.</title>
        <authorList>
            <person name="Khan Z."/>
            <person name="Omar W.M."/>
            <person name="Convey P."/>
            <person name="Merican F."/>
            <person name="Najimudin N."/>
        </authorList>
    </citation>
    <scope>NUCLEOTIDE SEQUENCE</scope>
    <source>
        <strain evidence="2">USMAC16</strain>
    </source>
</reference>
<dbReference type="InterPro" id="IPR021515">
    <property type="entry name" value="DUF3177"/>
</dbReference>
<feature type="transmembrane region" description="Helical" evidence="1">
    <location>
        <begin position="45"/>
        <end position="62"/>
    </location>
</feature>
<name>A0A9X4MBI8_9CYAN</name>
<feature type="transmembrane region" description="Helical" evidence="1">
    <location>
        <begin position="68"/>
        <end position="86"/>
    </location>
</feature>
<dbReference type="EMBL" id="VBTY01000144">
    <property type="protein sequence ID" value="MDG3496012.1"/>
    <property type="molecule type" value="Genomic_DNA"/>
</dbReference>
<evidence type="ECO:0000313" key="3">
    <source>
        <dbReference type="Proteomes" id="UP001152872"/>
    </source>
</evidence>
<keyword evidence="1" id="KW-0812">Transmembrane</keyword>
<feature type="transmembrane region" description="Helical" evidence="1">
    <location>
        <begin position="14"/>
        <end position="33"/>
    </location>
</feature>
<keyword evidence="1" id="KW-1133">Transmembrane helix</keyword>
<feature type="transmembrane region" description="Helical" evidence="1">
    <location>
        <begin position="163"/>
        <end position="186"/>
    </location>
</feature>
<dbReference type="RefSeq" id="WP_009628169.1">
    <property type="nucleotide sequence ID" value="NZ_VBTY01000144.1"/>
</dbReference>
<organism evidence="2 3">
    <name type="scientific">Pseudanabaena catenata USMAC16</name>
    <dbReference type="NCBI Taxonomy" id="1855837"/>
    <lineage>
        <taxon>Bacteria</taxon>
        <taxon>Bacillati</taxon>
        <taxon>Cyanobacteriota</taxon>
        <taxon>Cyanophyceae</taxon>
        <taxon>Pseudanabaenales</taxon>
        <taxon>Pseudanabaenaceae</taxon>
        <taxon>Pseudanabaena</taxon>
    </lineage>
</organism>
<evidence type="ECO:0000256" key="1">
    <source>
        <dbReference type="SAM" id="Phobius"/>
    </source>
</evidence>
<gene>
    <name evidence="2" type="ORF">FEV09_15805</name>
</gene>
<evidence type="ECO:0000313" key="2">
    <source>
        <dbReference type="EMBL" id="MDG3496012.1"/>
    </source>
</evidence>
<proteinExistence type="predicted"/>
<dbReference type="Proteomes" id="UP001152872">
    <property type="component" value="Unassembled WGS sequence"/>
</dbReference>
<protein>
    <submittedName>
        <fullName evidence="2">DUF3177 family protein</fullName>
    </submittedName>
</protein>
<keyword evidence="3" id="KW-1185">Reference proteome</keyword>
<keyword evidence="1" id="KW-0472">Membrane</keyword>
<accession>A0A9X4MBI8</accession>